<evidence type="ECO:0000256" key="1">
    <source>
        <dbReference type="ARBA" id="ARBA00004651"/>
    </source>
</evidence>
<dbReference type="Proteomes" id="UP000664317">
    <property type="component" value="Unassembled WGS sequence"/>
</dbReference>
<protein>
    <submittedName>
        <fullName evidence="9">ABC transporter permease</fullName>
    </submittedName>
</protein>
<keyword evidence="5 6" id="KW-0472">Membrane</keyword>
<sequence length="780" mass="86053">MWKNYLKTSFRNLLRHKGYTLINLLGLSSGMAVSIFILLWILDEVSYDRFWANSDRIHSVMIHSEMPDGSLSSHPVPTASLKDVLLDEIPEIEAAARYSFETDLLVKNGQEGFNETGIFADPAFFEVFQLPFSKGNPGDLNTIVLSEELAAKLFPQGNPVGKTVSLNQNHVLTVAGVFENLPTNSSLQFDFIAPFELYLRENPWMENWQAGGSRTAVLLRENSQLPNAKLSGLIQANCSECSSTAFLYPYAKLRLEGRFENGVNAGGRIEQVYLFGFVALLILVMACINFINLATARSGTRGREVGIRKSIGAQRGELVLQFVMESMLLSWIALLFAVLLVQLLLPFFNEVTQKSVDLDLTNPSFLIGTLSITLMTGLLSGSYPAFVLSGFNPMRVLKGDSRAMLSGSSLRRVLVVAQFATSAILVVGSIAIYQQIRYIGERNLGFEKENILVVDQNEGIVRTYAGIKNDLLQLPGVENIAFGGNSIFSVPITSPDPVWPGKPQESTVNFKIFRCDEGFLPTLGIPLAEGRNFLGVQDGANYIINKKAAEVMGLDPETAVGTPLEMWQGKGQIVGVTEDFHNDNLRLGIEPMVFMYSQNVGSYYFIKVSEQSPMTATIAQIQSVFKKHNPDYPFEFSFLEEVFDREYQNEQVIGRLALAFTCIAVLISGLGLFGLASFTAAQRTKEIGIRKVLGASAGSLSLLLCGDFAILVLASLAIGFPVAWYFVGEFLEGFTYHTEIRWTLYLLTAMLMLGLTLLSVGYHTLKAAWTNPVDSLQNEG</sequence>
<organism evidence="9 10">
    <name type="scientific">Algoriphagus oliviformis</name>
    <dbReference type="NCBI Taxonomy" id="2811231"/>
    <lineage>
        <taxon>Bacteria</taxon>
        <taxon>Pseudomonadati</taxon>
        <taxon>Bacteroidota</taxon>
        <taxon>Cytophagia</taxon>
        <taxon>Cytophagales</taxon>
        <taxon>Cyclobacteriaceae</taxon>
        <taxon>Algoriphagus</taxon>
    </lineage>
</organism>
<dbReference type="InterPro" id="IPR050250">
    <property type="entry name" value="Macrolide_Exporter_MacB"/>
</dbReference>
<comment type="caution">
    <text evidence="9">The sequence shown here is derived from an EMBL/GenBank/DDBJ whole genome shotgun (WGS) entry which is preliminary data.</text>
</comment>
<keyword evidence="10" id="KW-1185">Reference proteome</keyword>
<dbReference type="Pfam" id="PF12704">
    <property type="entry name" value="MacB_PCD"/>
    <property type="match status" value="1"/>
</dbReference>
<feature type="transmembrane region" description="Helical" evidence="6">
    <location>
        <begin position="365"/>
        <end position="392"/>
    </location>
</feature>
<feature type="domain" description="MacB-like periplasmic core" evidence="8">
    <location>
        <begin position="20"/>
        <end position="228"/>
    </location>
</feature>
<dbReference type="InterPro" id="IPR003838">
    <property type="entry name" value="ABC3_permease_C"/>
</dbReference>
<feature type="transmembrane region" description="Helical" evidence="6">
    <location>
        <begin position="656"/>
        <end position="681"/>
    </location>
</feature>
<feature type="transmembrane region" description="Helical" evidence="6">
    <location>
        <begin position="272"/>
        <end position="294"/>
    </location>
</feature>
<keyword evidence="4 6" id="KW-1133">Transmembrane helix</keyword>
<evidence type="ECO:0000259" key="8">
    <source>
        <dbReference type="Pfam" id="PF12704"/>
    </source>
</evidence>
<feature type="transmembrane region" description="Helical" evidence="6">
    <location>
        <begin position="742"/>
        <end position="762"/>
    </location>
</feature>
<dbReference type="Pfam" id="PF02687">
    <property type="entry name" value="FtsX"/>
    <property type="match status" value="2"/>
</dbReference>
<reference evidence="9 10" key="1">
    <citation type="submission" date="2021-03" db="EMBL/GenBank/DDBJ databases">
        <title>novel species isolated from a fishpond in China.</title>
        <authorList>
            <person name="Lu H."/>
            <person name="Cai Z."/>
        </authorList>
    </citation>
    <scope>NUCLEOTIDE SEQUENCE [LARGE SCALE GENOMIC DNA]</scope>
    <source>
        <strain evidence="9 10">H41</strain>
    </source>
</reference>
<dbReference type="EMBL" id="JAFKCT010000007">
    <property type="protein sequence ID" value="MBN7812570.1"/>
    <property type="molecule type" value="Genomic_DNA"/>
</dbReference>
<feature type="transmembrane region" description="Helical" evidence="6">
    <location>
        <begin position="702"/>
        <end position="727"/>
    </location>
</feature>
<evidence type="ECO:0000256" key="3">
    <source>
        <dbReference type="ARBA" id="ARBA00022692"/>
    </source>
</evidence>
<evidence type="ECO:0000256" key="5">
    <source>
        <dbReference type="ARBA" id="ARBA00023136"/>
    </source>
</evidence>
<dbReference type="RefSeq" id="WP_206579346.1">
    <property type="nucleotide sequence ID" value="NZ_JAFKCT010000007.1"/>
</dbReference>
<feature type="transmembrane region" description="Helical" evidence="6">
    <location>
        <begin position="21"/>
        <end position="42"/>
    </location>
</feature>
<accession>A0ABS3C622</accession>
<evidence type="ECO:0000259" key="7">
    <source>
        <dbReference type="Pfam" id="PF02687"/>
    </source>
</evidence>
<dbReference type="InterPro" id="IPR025857">
    <property type="entry name" value="MacB_PCD"/>
</dbReference>
<dbReference type="PANTHER" id="PTHR30572">
    <property type="entry name" value="MEMBRANE COMPONENT OF TRANSPORTER-RELATED"/>
    <property type="match status" value="1"/>
</dbReference>
<feature type="domain" description="ABC3 transporter permease C-terminal" evidence="7">
    <location>
        <begin position="277"/>
        <end position="391"/>
    </location>
</feature>
<feature type="domain" description="ABC3 transporter permease C-terminal" evidence="7">
    <location>
        <begin position="659"/>
        <end position="772"/>
    </location>
</feature>
<evidence type="ECO:0000313" key="9">
    <source>
        <dbReference type="EMBL" id="MBN7812570.1"/>
    </source>
</evidence>
<comment type="subcellular location">
    <subcellularLocation>
        <location evidence="1">Cell membrane</location>
        <topology evidence="1">Multi-pass membrane protein</topology>
    </subcellularLocation>
</comment>
<feature type="transmembrane region" description="Helical" evidence="6">
    <location>
        <begin position="318"/>
        <end position="345"/>
    </location>
</feature>
<proteinExistence type="predicted"/>
<keyword evidence="2" id="KW-1003">Cell membrane</keyword>
<feature type="transmembrane region" description="Helical" evidence="6">
    <location>
        <begin position="413"/>
        <end position="433"/>
    </location>
</feature>
<name>A0ABS3C622_9BACT</name>
<evidence type="ECO:0000256" key="2">
    <source>
        <dbReference type="ARBA" id="ARBA00022475"/>
    </source>
</evidence>
<evidence type="ECO:0000256" key="6">
    <source>
        <dbReference type="SAM" id="Phobius"/>
    </source>
</evidence>
<evidence type="ECO:0000256" key="4">
    <source>
        <dbReference type="ARBA" id="ARBA00022989"/>
    </source>
</evidence>
<evidence type="ECO:0000313" key="10">
    <source>
        <dbReference type="Proteomes" id="UP000664317"/>
    </source>
</evidence>
<keyword evidence="3 6" id="KW-0812">Transmembrane</keyword>
<dbReference type="PANTHER" id="PTHR30572:SF18">
    <property type="entry name" value="ABC-TYPE MACROLIDE FAMILY EXPORT SYSTEM PERMEASE COMPONENT 2"/>
    <property type="match status" value="1"/>
</dbReference>
<gene>
    <name evidence="9" type="ORF">J0A68_16570</name>
</gene>